<dbReference type="AlphaFoldDB" id="A0AAQ3R914"/>
<dbReference type="PANTHER" id="PTHR24198:SF165">
    <property type="entry name" value="ANKYRIN REPEAT-CONTAINING PROTEIN-RELATED"/>
    <property type="match status" value="1"/>
</dbReference>
<keyword evidence="5" id="KW-1185">Reference proteome</keyword>
<dbReference type="SUPFAM" id="SSF48403">
    <property type="entry name" value="Ankyrin repeat"/>
    <property type="match status" value="1"/>
</dbReference>
<feature type="repeat" description="ANK" evidence="3">
    <location>
        <begin position="619"/>
        <end position="651"/>
    </location>
</feature>
<dbReference type="SMART" id="SM00248">
    <property type="entry name" value="ANK"/>
    <property type="match status" value="7"/>
</dbReference>
<feature type="repeat" description="ANK" evidence="3">
    <location>
        <begin position="551"/>
        <end position="583"/>
    </location>
</feature>
<keyword evidence="2 3" id="KW-0040">ANK repeat</keyword>
<protein>
    <recommendedName>
        <fullName evidence="6">Ankyrin repeat protein</fullName>
    </recommendedName>
</protein>
<dbReference type="Gene3D" id="1.25.40.20">
    <property type="entry name" value="Ankyrin repeat-containing domain"/>
    <property type="match status" value="1"/>
</dbReference>
<gene>
    <name evidence="4" type="ORF">R9X50_00294400</name>
</gene>
<name>A0AAQ3R914_9PEZI</name>
<dbReference type="EMBL" id="CP138583">
    <property type="protein sequence ID" value="WPH00121.1"/>
    <property type="molecule type" value="Genomic_DNA"/>
</dbReference>
<reference evidence="4 5" key="1">
    <citation type="submission" date="2023-11" db="EMBL/GenBank/DDBJ databases">
        <title>An acidophilic fungus is an integral part of prey digestion in a carnivorous sundew plant.</title>
        <authorList>
            <person name="Tsai I.J."/>
        </authorList>
    </citation>
    <scope>NUCLEOTIDE SEQUENCE [LARGE SCALE GENOMIC DNA]</scope>
    <source>
        <strain evidence="4">169a</strain>
    </source>
</reference>
<dbReference type="GO" id="GO:0005737">
    <property type="term" value="C:cytoplasm"/>
    <property type="evidence" value="ECO:0007669"/>
    <property type="project" value="TreeGrafter"/>
</dbReference>
<dbReference type="PRINTS" id="PR01415">
    <property type="entry name" value="ANKYRIN"/>
</dbReference>
<sequence length="812" mass="91053">MAELQTVAAVFDVLKLAWTAGLFLKKVKDADKIAIELHDRVDRLTQVLESVRAVLQERQRLGVSSSSPDGQSVALRIGGSIKSCNSFLTALEKKVDGFDTTKVSIKTLVDRFKIALKHPAIAKRQNDLEARISVLQTDLVVLQLFDQAHTQSRIGTNHTELFATLSKLSAQVNNGNKLLKLLLHKQRNQSVPSEVDEAIDINEGVGDNDAIELLTDCLRAAEDVHETYTSQYAPDDRSVRFQRRVFPDQQTDSMSGYATPRSDEMPISPGRSLNSFMFEQQPPPIEDIQDVDHEDIWPLELLNENITGYRDRADKELDSGHFVQAETNLNSAIQYSEMRERHYCVAFSDRLQMQEYIAFLYQKQGKYGEAVAKVHQLLRENTVHGHDTSTIVVENESILARQHQLLGSIYFDRHQHASGPALSHSVDDVANAEKHTRKAFNKRYEILRQGEGSSEEMDKHNDCIELLIKILQARDKTVEANALSRIVSDTTSTKSDSLRRVSTGIARQIPEYDIVENKHELLIDAIQAGDADQVHALLASKDFHIDRPCKHGKTALMYAVEKGDENTVNKLLDPDVGADINTTNKRGFTALHLAAGLGRPEMVRCLLQHDADLHAKDPRGETPIVKAIKEDQTTIIQILFDEGADMNTKNADEWSLLHHAVHRPTISTTQMILDIAPELRDAVDQAGKTALHYCAEIEVLDHANVLLSHKHRADVNAVDSCSRTPLYFAASKASNARRENMVRLLLKHGAQWDEARQPLRSRDYAALRQFFSTSRRDSALERRDSVSTLGTVGTTSTGLTKLSRIFSTRMNK</sequence>
<feature type="repeat" description="ANK" evidence="3">
    <location>
        <begin position="586"/>
        <end position="618"/>
    </location>
</feature>
<dbReference type="InterPro" id="IPR036770">
    <property type="entry name" value="Ankyrin_rpt-contain_sf"/>
</dbReference>
<dbReference type="PANTHER" id="PTHR24198">
    <property type="entry name" value="ANKYRIN REPEAT AND PROTEIN KINASE DOMAIN-CONTAINING PROTEIN"/>
    <property type="match status" value="1"/>
</dbReference>
<organism evidence="4 5">
    <name type="scientific">Acrodontium crateriforme</name>
    <dbReference type="NCBI Taxonomy" id="150365"/>
    <lineage>
        <taxon>Eukaryota</taxon>
        <taxon>Fungi</taxon>
        <taxon>Dikarya</taxon>
        <taxon>Ascomycota</taxon>
        <taxon>Pezizomycotina</taxon>
        <taxon>Dothideomycetes</taxon>
        <taxon>Dothideomycetidae</taxon>
        <taxon>Mycosphaerellales</taxon>
        <taxon>Teratosphaeriaceae</taxon>
        <taxon>Acrodontium</taxon>
    </lineage>
</organism>
<dbReference type="InterPro" id="IPR011990">
    <property type="entry name" value="TPR-like_helical_dom_sf"/>
</dbReference>
<dbReference type="Proteomes" id="UP001303373">
    <property type="component" value="Chromosome 4"/>
</dbReference>
<accession>A0AAQ3R914</accession>
<evidence type="ECO:0000256" key="3">
    <source>
        <dbReference type="PROSITE-ProRule" id="PRU00023"/>
    </source>
</evidence>
<proteinExistence type="predicted"/>
<evidence type="ECO:0000313" key="5">
    <source>
        <dbReference type="Proteomes" id="UP001303373"/>
    </source>
</evidence>
<dbReference type="InterPro" id="IPR002110">
    <property type="entry name" value="Ankyrin_rpt"/>
</dbReference>
<dbReference type="PROSITE" id="PS50088">
    <property type="entry name" value="ANK_REPEAT"/>
    <property type="match status" value="4"/>
</dbReference>
<evidence type="ECO:0008006" key="6">
    <source>
        <dbReference type="Google" id="ProtNLM"/>
    </source>
</evidence>
<dbReference type="Pfam" id="PF12796">
    <property type="entry name" value="Ank_2"/>
    <property type="match status" value="2"/>
</dbReference>
<evidence type="ECO:0000256" key="1">
    <source>
        <dbReference type="ARBA" id="ARBA00022737"/>
    </source>
</evidence>
<dbReference type="PROSITE" id="PS50297">
    <property type="entry name" value="ANK_REP_REGION"/>
    <property type="match status" value="2"/>
</dbReference>
<feature type="repeat" description="ANK" evidence="3">
    <location>
        <begin position="721"/>
        <end position="757"/>
    </location>
</feature>
<evidence type="ECO:0000256" key="2">
    <source>
        <dbReference type="ARBA" id="ARBA00023043"/>
    </source>
</evidence>
<evidence type="ECO:0000313" key="4">
    <source>
        <dbReference type="EMBL" id="WPH00121.1"/>
    </source>
</evidence>
<keyword evidence="1" id="KW-0677">Repeat</keyword>
<dbReference type="Gene3D" id="1.25.40.10">
    <property type="entry name" value="Tetratricopeptide repeat domain"/>
    <property type="match status" value="1"/>
</dbReference>